<sequence length="87" mass="8559">MSAGPPQVRIVIDEVVLRGLTPDQAGSVVSGLERSLGALAAGADPAALTGRALPVVRPRLAPTPAPNAAALGAQAATAIWTALGGDR</sequence>
<accession>A0A0L8M5E5</accession>
<dbReference type="RefSeq" id="WP_053176196.1">
    <property type="nucleotide sequence ID" value="NZ_LGUV01000362.1"/>
</dbReference>
<gene>
    <name evidence="1" type="ORF">ADK75_30545</name>
</gene>
<proteinExistence type="predicted"/>
<dbReference type="Proteomes" id="UP000037084">
    <property type="component" value="Unassembled WGS sequence"/>
</dbReference>
<name>A0A0L8M5E5_STRVG</name>
<dbReference type="OrthoDB" id="9988390at2"/>
<reference evidence="2" key="1">
    <citation type="submission" date="2015-07" db="EMBL/GenBank/DDBJ databases">
        <authorList>
            <consortium name="Consortium for Microbial Forensics and Genomics (microFORGE)"/>
            <person name="Knight B.M."/>
            <person name="Roberts D.P."/>
            <person name="Lin D."/>
            <person name="Hari K."/>
            <person name="Fletcher J."/>
            <person name="Melcher U."/>
            <person name="Blagden T."/>
            <person name="Winegar R.A."/>
        </authorList>
    </citation>
    <scope>NUCLEOTIDE SEQUENCE [LARGE SCALE GENOMIC DNA]</scope>
    <source>
        <strain evidence="2">NRRL B-1447</strain>
    </source>
</reference>
<evidence type="ECO:0000313" key="1">
    <source>
        <dbReference type="EMBL" id="KOG45615.1"/>
    </source>
</evidence>
<dbReference type="AlphaFoldDB" id="A0A0L8M5E5"/>
<comment type="caution">
    <text evidence="1">The sequence shown here is derived from an EMBL/GenBank/DDBJ whole genome shotgun (WGS) entry which is preliminary data.</text>
</comment>
<dbReference type="EMBL" id="LGUV01000362">
    <property type="protein sequence ID" value="KOG45615.1"/>
    <property type="molecule type" value="Genomic_DNA"/>
</dbReference>
<dbReference type="PATRIC" id="fig|1961.12.peg.6780"/>
<evidence type="ECO:0000313" key="2">
    <source>
        <dbReference type="Proteomes" id="UP000037084"/>
    </source>
</evidence>
<organism evidence="1 2">
    <name type="scientific">Streptomyces virginiae</name>
    <name type="common">Streptomyces cinnamonensis</name>
    <dbReference type="NCBI Taxonomy" id="1961"/>
    <lineage>
        <taxon>Bacteria</taxon>
        <taxon>Bacillati</taxon>
        <taxon>Actinomycetota</taxon>
        <taxon>Actinomycetes</taxon>
        <taxon>Kitasatosporales</taxon>
        <taxon>Streptomycetaceae</taxon>
        <taxon>Streptomyces</taxon>
    </lineage>
</organism>
<protein>
    <submittedName>
        <fullName evidence="1">Uncharacterized protein</fullName>
    </submittedName>
</protein>